<evidence type="ECO:0000313" key="2">
    <source>
        <dbReference type="Proteomes" id="UP000011529"/>
    </source>
</evidence>
<sequence length="47" mass="5246">MKLSGTLDGPESVAQARNFPAAQRTTNAHFCSPNLHFELRCFFTFVS</sequence>
<organism evidence="1 2">
    <name type="scientific">Rhodopirellula europaea 6C</name>
    <dbReference type="NCBI Taxonomy" id="1263867"/>
    <lineage>
        <taxon>Bacteria</taxon>
        <taxon>Pseudomonadati</taxon>
        <taxon>Planctomycetota</taxon>
        <taxon>Planctomycetia</taxon>
        <taxon>Pirellulales</taxon>
        <taxon>Pirellulaceae</taxon>
        <taxon>Rhodopirellula</taxon>
    </lineage>
</organism>
<proteinExistence type="predicted"/>
<dbReference type="PATRIC" id="fig|1263867.3.peg.2792"/>
<reference evidence="1" key="2">
    <citation type="journal article" date="2013" name="Mar. Genomics">
        <title>Expression of sulfatases in Rhodopirellula baltica and the diversity of sulfatases in the genus Rhodopirellula.</title>
        <authorList>
            <person name="Wegner C.E."/>
            <person name="Richter-Heitmann T."/>
            <person name="Klindworth A."/>
            <person name="Klockow C."/>
            <person name="Richter M."/>
            <person name="Achstetter T."/>
            <person name="Glockner F.O."/>
            <person name="Harder J."/>
        </authorList>
    </citation>
    <scope>NUCLEOTIDE SEQUENCE [LARGE SCALE GENOMIC DNA]</scope>
    <source>
        <strain evidence="1">6C</strain>
    </source>
</reference>
<protein>
    <submittedName>
        <fullName evidence="1">Uncharacterized protein</fullName>
    </submittedName>
</protein>
<dbReference type="EMBL" id="ANMO01000118">
    <property type="protein sequence ID" value="EMB16681.1"/>
    <property type="molecule type" value="Genomic_DNA"/>
</dbReference>
<dbReference type="Proteomes" id="UP000011529">
    <property type="component" value="Unassembled WGS sequence"/>
</dbReference>
<reference evidence="1" key="1">
    <citation type="submission" date="2012-11" db="EMBL/GenBank/DDBJ databases">
        <title>Permanent draft genomes of Rhodopirellula europaea strain SH398 and 6C.</title>
        <authorList>
            <person name="Richter M."/>
            <person name="Richter-Heitmann T."/>
            <person name="Frank C."/>
            <person name="Harder J."/>
            <person name="Glockner F.O."/>
        </authorList>
    </citation>
    <scope>NUCLEOTIDE SEQUENCE</scope>
    <source>
        <strain evidence="1">6C</strain>
    </source>
</reference>
<name>M2A6U0_9BACT</name>
<gene>
    <name evidence="1" type="ORF">RE6C_02612</name>
</gene>
<keyword evidence="2" id="KW-1185">Reference proteome</keyword>
<evidence type="ECO:0000313" key="1">
    <source>
        <dbReference type="EMBL" id="EMB16681.1"/>
    </source>
</evidence>
<comment type="caution">
    <text evidence="1">The sequence shown here is derived from an EMBL/GenBank/DDBJ whole genome shotgun (WGS) entry which is preliminary data.</text>
</comment>
<dbReference type="AlphaFoldDB" id="M2A6U0"/>
<accession>M2A6U0</accession>